<keyword evidence="2" id="KW-0614">Plasmid</keyword>
<evidence type="ECO:0000313" key="2">
    <source>
        <dbReference type="EMBL" id="AWK89074.1"/>
    </source>
</evidence>
<dbReference type="Proteomes" id="UP000245629">
    <property type="component" value="Plasmid unnamed1"/>
</dbReference>
<evidence type="ECO:0000256" key="1">
    <source>
        <dbReference type="SAM" id="Phobius"/>
    </source>
</evidence>
<gene>
    <name evidence="2" type="ORF">DEW08_23975</name>
</gene>
<protein>
    <submittedName>
        <fullName evidence="2">AzlD domain-containing protein</fullName>
    </submittedName>
</protein>
<geneLocation type="plasmid" evidence="2 3">
    <name>unnamed1</name>
</geneLocation>
<keyword evidence="1" id="KW-0812">Transmembrane</keyword>
<dbReference type="AlphaFoldDB" id="A0A2S2CX22"/>
<evidence type="ECO:0000313" key="3">
    <source>
        <dbReference type="Proteomes" id="UP000245629"/>
    </source>
</evidence>
<reference evidence="3" key="1">
    <citation type="submission" date="2018-05" db="EMBL/GenBank/DDBJ databases">
        <title>Azospirillum thermophila sp. nov., a novel isolated from hot spring.</title>
        <authorList>
            <person name="Zhao Z."/>
        </authorList>
    </citation>
    <scope>NUCLEOTIDE SEQUENCE [LARGE SCALE GENOMIC DNA]</scope>
    <source>
        <strain evidence="3">CFH 70021</strain>
        <plasmid evidence="3">unnamed1</plasmid>
    </source>
</reference>
<dbReference type="OrthoDB" id="7855510at2"/>
<proteinExistence type="predicted"/>
<sequence length="113" mass="11484">MNDAAAVWGALVASAIVTYLPRALGVALAGRIDPNGLLFRWTACVAYALLSGLVVRMIVLPIGPLQATDLAARLIATATGLAAFALARGSLLWGAATGTLALVLLTALRFPAG</sequence>
<keyword evidence="1" id="KW-1133">Transmembrane helix</keyword>
<feature type="transmembrane region" description="Helical" evidence="1">
    <location>
        <begin position="39"/>
        <end position="58"/>
    </location>
</feature>
<feature type="transmembrane region" description="Helical" evidence="1">
    <location>
        <begin position="93"/>
        <end position="112"/>
    </location>
</feature>
<dbReference type="RefSeq" id="WP_109331970.1">
    <property type="nucleotide sequence ID" value="NZ_CP029356.1"/>
</dbReference>
<keyword evidence="1" id="KW-0472">Membrane</keyword>
<dbReference type="EMBL" id="CP029356">
    <property type="protein sequence ID" value="AWK89074.1"/>
    <property type="molecule type" value="Genomic_DNA"/>
</dbReference>
<keyword evidence="3" id="KW-1185">Reference proteome</keyword>
<feature type="transmembrane region" description="Helical" evidence="1">
    <location>
        <begin position="70"/>
        <end position="87"/>
    </location>
</feature>
<dbReference type="Pfam" id="PF05437">
    <property type="entry name" value="AzlD"/>
    <property type="match status" value="1"/>
</dbReference>
<accession>A0A2S2CX22</accession>
<organism evidence="2 3">
    <name type="scientific">Azospirillum thermophilum</name>
    <dbReference type="NCBI Taxonomy" id="2202148"/>
    <lineage>
        <taxon>Bacteria</taxon>
        <taxon>Pseudomonadati</taxon>
        <taxon>Pseudomonadota</taxon>
        <taxon>Alphaproteobacteria</taxon>
        <taxon>Rhodospirillales</taxon>
        <taxon>Azospirillaceae</taxon>
        <taxon>Azospirillum</taxon>
    </lineage>
</organism>
<name>A0A2S2CX22_9PROT</name>
<dbReference type="KEGG" id="azz:DEW08_23975"/>
<dbReference type="InterPro" id="IPR008407">
    <property type="entry name" value="Brnchd-chn_aa_trnsp_AzlD"/>
</dbReference>